<protein>
    <submittedName>
        <fullName evidence="2">Uncharacterized protein</fullName>
    </submittedName>
</protein>
<proteinExistence type="predicted"/>
<reference evidence="2" key="1">
    <citation type="submission" date="2022-11" db="UniProtKB">
        <authorList>
            <consortium name="WormBaseParasite"/>
        </authorList>
    </citation>
    <scope>IDENTIFICATION</scope>
</reference>
<sequence>MAIGLGICSETSPDCSELYPAIFIIFIIIVLLIICCPWCIFACSDKEAKESIKETVGGWKTKSQNAIRRSTTFGKYYAKKPPATDQNNANYAESKVMITITDDVFDV</sequence>
<evidence type="ECO:0000313" key="2">
    <source>
        <dbReference type="WBParaSite" id="ES5_v2.g21434.t1"/>
    </source>
</evidence>
<accession>A0AC34FV89</accession>
<name>A0AC34FV89_9BILA</name>
<evidence type="ECO:0000313" key="1">
    <source>
        <dbReference type="Proteomes" id="UP000887579"/>
    </source>
</evidence>
<dbReference type="WBParaSite" id="ES5_v2.g21434.t1">
    <property type="protein sequence ID" value="ES5_v2.g21434.t1"/>
    <property type="gene ID" value="ES5_v2.g21434"/>
</dbReference>
<dbReference type="Proteomes" id="UP000887579">
    <property type="component" value="Unplaced"/>
</dbReference>
<organism evidence="1 2">
    <name type="scientific">Panagrolaimus sp. ES5</name>
    <dbReference type="NCBI Taxonomy" id="591445"/>
    <lineage>
        <taxon>Eukaryota</taxon>
        <taxon>Metazoa</taxon>
        <taxon>Ecdysozoa</taxon>
        <taxon>Nematoda</taxon>
        <taxon>Chromadorea</taxon>
        <taxon>Rhabditida</taxon>
        <taxon>Tylenchina</taxon>
        <taxon>Panagrolaimomorpha</taxon>
        <taxon>Panagrolaimoidea</taxon>
        <taxon>Panagrolaimidae</taxon>
        <taxon>Panagrolaimus</taxon>
    </lineage>
</organism>